<comment type="caution">
    <text evidence="1">The sequence shown here is derived from an EMBL/GenBank/DDBJ whole genome shotgun (WGS) entry which is preliminary data.</text>
</comment>
<dbReference type="EMBL" id="VSSQ01071543">
    <property type="protein sequence ID" value="MPN23133.1"/>
    <property type="molecule type" value="Genomic_DNA"/>
</dbReference>
<dbReference type="AntiFam" id="ANF00203">
    <property type="entry name" value="Shadow ORF (opposite algB)"/>
</dbReference>
<gene>
    <name evidence="1" type="ORF">SDC9_170519</name>
</gene>
<organism evidence="1">
    <name type="scientific">bioreactor metagenome</name>
    <dbReference type="NCBI Taxonomy" id="1076179"/>
    <lineage>
        <taxon>unclassified sequences</taxon>
        <taxon>metagenomes</taxon>
        <taxon>ecological metagenomes</taxon>
    </lineage>
</organism>
<accession>A0A645GHB9</accession>
<proteinExistence type="predicted"/>
<evidence type="ECO:0000313" key="1">
    <source>
        <dbReference type="EMBL" id="MPN23133.1"/>
    </source>
</evidence>
<sequence length="169" mass="19651">MGVKHLHRQIRKAHERIRLAAQDQYPLDHIAQLAHISRPGIAHKDLLHLLRQFGDRFVHPLRAVAEEIRGQLKDVLSALAQRGQLYRYHRYPEIEVPAEALFFDLFLKVEAGGADELEADLLLLRASERPYRALVYEAEELRLQREREVAYLVEKKRALVGDLDQPRLV</sequence>
<name>A0A645GHB9_9ZZZZ</name>
<reference evidence="1" key="1">
    <citation type="submission" date="2019-08" db="EMBL/GenBank/DDBJ databases">
        <authorList>
            <person name="Kucharzyk K."/>
            <person name="Murdoch R.W."/>
            <person name="Higgins S."/>
            <person name="Loffler F."/>
        </authorList>
    </citation>
    <scope>NUCLEOTIDE SEQUENCE</scope>
</reference>
<dbReference type="AlphaFoldDB" id="A0A645GHB9"/>
<dbReference type="AntiFam" id="ANF00077">
    <property type="entry name" value="Shadow ORF (opposite AtoC)"/>
</dbReference>
<protein>
    <submittedName>
        <fullName evidence="1">Uncharacterized protein</fullName>
    </submittedName>
</protein>